<name>A0A316F991_9ACTN</name>
<reference evidence="1 2" key="1">
    <citation type="submission" date="2018-05" db="EMBL/GenBank/DDBJ databases">
        <title>Genomic Encyclopedia of Archaeal and Bacterial Type Strains, Phase II (KMG-II): from individual species to whole genera.</title>
        <authorList>
            <person name="Goeker M."/>
        </authorList>
    </citation>
    <scope>NUCLEOTIDE SEQUENCE [LARGE SCALE GENOMIC DNA]</scope>
    <source>
        <strain evidence="1 2">DSM 45184</strain>
    </source>
</reference>
<protein>
    <submittedName>
        <fullName evidence="1">Uncharacterized protein</fullName>
    </submittedName>
</protein>
<comment type="caution">
    <text evidence="1">The sequence shown here is derived from an EMBL/GenBank/DDBJ whole genome shotgun (WGS) entry which is preliminary data.</text>
</comment>
<dbReference type="EMBL" id="QGGR01000017">
    <property type="protein sequence ID" value="PWK41247.1"/>
    <property type="molecule type" value="Genomic_DNA"/>
</dbReference>
<evidence type="ECO:0000313" key="2">
    <source>
        <dbReference type="Proteomes" id="UP000245697"/>
    </source>
</evidence>
<proteinExistence type="predicted"/>
<sequence>MSRHRNWDFAEQLLKVMFPGSTGLTIGGLAPTPHDIWRPFDIEEREDDEVLADLMAECSHLTGPVVVVNDASYTLEYGPHFVDAGRLQEFAESFAADFGSAFISGSMLFVAPATGDIVAADDENLIAHIKGRPAFTLSPHYVEVLDSGPGGPHS</sequence>
<organism evidence="1 2">
    <name type="scientific">Actinoplanes xinjiangensis</name>
    <dbReference type="NCBI Taxonomy" id="512350"/>
    <lineage>
        <taxon>Bacteria</taxon>
        <taxon>Bacillati</taxon>
        <taxon>Actinomycetota</taxon>
        <taxon>Actinomycetes</taxon>
        <taxon>Micromonosporales</taxon>
        <taxon>Micromonosporaceae</taxon>
        <taxon>Actinoplanes</taxon>
    </lineage>
</organism>
<gene>
    <name evidence="1" type="ORF">BC793_117114</name>
</gene>
<dbReference type="Proteomes" id="UP000245697">
    <property type="component" value="Unassembled WGS sequence"/>
</dbReference>
<evidence type="ECO:0000313" key="1">
    <source>
        <dbReference type="EMBL" id="PWK41247.1"/>
    </source>
</evidence>
<dbReference type="AlphaFoldDB" id="A0A316F991"/>
<dbReference type="RefSeq" id="WP_146246518.1">
    <property type="nucleotide sequence ID" value="NZ_BONA01000070.1"/>
</dbReference>
<accession>A0A316F991</accession>
<keyword evidence="2" id="KW-1185">Reference proteome</keyword>
<dbReference type="OrthoDB" id="4266584at2"/>